<sequence>MAHTPASGSITGLGPYHCRRCSLPFCRRPNATVHDFKIGNSWDLHLHDRLSSVATAERDLVLLALQPIVLQGDDVRGIGDEMLPFTASSFYASRMDSRPIDVFAEAIWHNAATPRCKHFL</sequence>
<accession>A0A835KV58</accession>
<reference evidence="1" key="1">
    <citation type="submission" date="2020-07" db="EMBL/GenBank/DDBJ databases">
        <title>Genome sequence and genetic diversity analysis of an under-domesticated orphan crop, white fonio (Digitaria exilis).</title>
        <authorList>
            <person name="Bennetzen J.L."/>
            <person name="Chen S."/>
            <person name="Ma X."/>
            <person name="Wang X."/>
            <person name="Yssel A.E.J."/>
            <person name="Chaluvadi S.R."/>
            <person name="Johnson M."/>
            <person name="Gangashetty P."/>
            <person name="Hamidou F."/>
            <person name="Sanogo M.D."/>
            <person name="Zwaenepoel A."/>
            <person name="Wallace J."/>
            <person name="Van De Peer Y."/>
            <person name="Van Deynze A."/>
        </authorList>
    </citation>
    <scope>NUCLEOTIDE SEQUENCE</scope>
    <source>
        <tissue evidence="1">Leaves</tissue>
    </source>
</reference>
<protein>
    <submittedName>
        <fullName evidence="1">Uncharacterized protein</fullName>
    </submittedName>
</protein>
<name>A0A835KV58_9POAL</name>
<gene>
    <name evidence="1" type="ORF">HU200_006662</name>
</gene>
<evidence type="ECO:0000313" key="2">
    <source>
        <dbReference type="Proteomes" id="UP000636709"/>
    </source>
</evidence>
<proteinExistence type="predicted"/>
<dbReference type="AlphaFoldDB" id="A0A835KV58"/>
<dbReference type="Proteomes" id="UP000636709">
    <property type="component" value="Unassembled WGS sequence"/>
</dbReference>
<evidence type="ECO:0000313" key="1">
    <source>
        <dbReference type="EMBL" id="KAF8769162.1"/>
    </source>
</evidence>
<comment type="caution">
    <text evidence="1">The sequence shown here is derived from an EMBL/GenBank/DDBJ whole genome shotgun (WGS) entry which is preliminary data.</text>
</comment>
<organism evidence="1 2">
    <name type="scientific">Digitaria exilis</name>
    <dbReference type="NCBI Taxonomy" id="1010633"/>
    <lineage>
        <taxon>Eukaryota</taxon>
        <taxon>Viridiplantae</taxon>
        <taxon>Streptophyta</taxon>
        <taxon>Embryophyta</taxon>
        <taxon>Tracheophyta</taxon>
        <taxon>Spermatophyta</taxon>
        <taxon>Magnoliopsida</taxon>
        <taxon>Liliopsida</taxon>
        <taxon>Poales</taxon>
        <taxon>Poaceae</taxon>
        <taxon>PACMAD clade</taxon>
        <taxon>Panicoideae</taxon>
        <taxon>Panicodae</taxon>
        <taxon>Paniceae</taxon>
        <taxon>Anthephorinae</taxon>
        <taxon>Digitaria</taxon>
    </lineage>
</organism>
<dbReference type="EMBL" id="JACEFO010000450">
    <property type="protein sequence ID" value="KAF8769162.1"/>
    <property type="molecule type" value="Genomic_DNA"/>
</dbReference>
<keyword evidence="2" id="KW-1185">Reference proteome</keyword>